<feature type="transmembrane region" description="Helical" evidence="6">
    <location>
        <begin position="147"/>
        <end position="166"/>
    </location>
</feature>
<dbReference type="InterPro" id="IPR036259">
    <property type="entry name" value="MFS_trans_sf"/>
</dbReference>
<evidence type="ECO:0000313" key="9">
    <source>
        <dbReference type="Proteomes" id="UP000632377"/>
    </source>
</evidence>
<keyword evidence="3 6" id="KW-0812">Transmembrane</keyword>
<comment type="caution">
    <text evidence="8">The sequence shown here is derived from an EMBL/GenBank/DDBJ whole genome shotgun (WGS) entry which is preliminary data.</text>
</comment>
<feature type="transmembrane region" description="Helical" evidence="6">
    <location>
        <begin position="29"/>
        <end position="47"/>
    </location>
</feature>
<proteinExistence type="predicted"/>
<keyword evidence="9" id="KW-1185">Reference proteome</keyword>
<feature type="transmembrane region" description="Helical" evidence="6">
    <location>
        <begin position="258"/>
        <end position="276"/>
    </location>
</feature>
<protein>
    <submittedName>
        <fullName evidence="8">MFS transporter</fullName>
    </submittedName>
</protein>
<dbReference type="InterPro" id="IPR051788">
    <property type="entry name" value="MFS_Transporter"/>
</dbReference>
<feature type="transmembrane region" description="Helical" evidence="6">
    <location>
        <begin position="192"/>
        <end position="217"/>
    </location>
</feature>
<dbReference type="InterPro" id="IPR020846">
    <property type="entry name" value="MFS_dom"/>
</dbReference>
<evidence type="ECO:0000256" key="5">
    <source>
        <dbReference type="ARBA" id="ARBA00023136"/>
    </source>
</evidence>
<gene>
    <name evidence="8" type="ORF">JK636_22285</name>
</gene>
<evidence type="ECO:0000256" key="4">
    <source>
        <dbReference type="ARBA" id="ARBA00022989"/>
    </source>
</evidence>
<dbReference type="Proteomes" id="UP000632377">
    <property type="component" value="Unassembled WGS sequence"/>
</dbReference>
<feature type="transmembrane region" description="Helical" evidence="6">
    <location>
        <begin position="282"/>
        <end position="303"/>
    </location>
</feature>
<dbReference type="EMBL" id="JAESWC010000019">
    <property type="protein sequence ID" value="MBL4938444.1"/>
    <property type="molecule type" value="Genomic_DNA"/>
</dbReference>
<accession>A0ABS1TGD2</accession>
<name>A0ABS1TGD2_9CLOT</name>
<evidence type="ECO:0000259" key="7">
    <source>
        <dbReference type="PROSITE" id="PS50850"/>
    </source>
</evidence>
<evidence type="ECO:0000256" key="3">
    <source>
        <dbReference type="ARBA" id="ARBA00022692"/>
    </source>
</evidence>
<keyword evidence="4 6" id="KW-1133">Transmembrane helix</keyword>
<feature type="transmembrane region" description="Helical" evidence="6">
    <location>
        <begin position="310"/>
        <end position="332"/>
    </location>
</feature>
<dbReference type="PANTHER" id="PTHR23514">
    <property type="entry name" value="BYPASS OF STOP CODON PROTEIN 6"/>
    <property type="match status" value="1"/>
</dbReference>
<dbReference type="InterPro" id="IPR011701">
    <property type="entry name" value="MFS"/>
</dbReference>
<feature type="transmembrane region" description="Helical" evidence="6">
    <location>
        <begin position="82"/>
        <end position="101"/>
    </location>
</feature>
<evidence type="ECO:0000256" key="2">
    <source>
        <dbReference type="ARBA" id="ARBA00022448"/>
    </source>
</evidence>
<dbReference type="PANTHER" id="PTHR23514:SF13">
    <property type="entry name" value="INNER MEMBRANE PROTEIN YBJJ"/>
    <property type="match status" value="1"/>
</dbReference>
<feature type="domain" description="Major facilitator superfamily (MFS) profile" evidence="7">
    <location>
        <begin position="1"/>
        <end position="367"/>
    </location>
</feature>
<keyword evidence="2" id="KW-0813">Transport</keyword>
<organism evidence="8 9">
    <name type="scientific">Clostridium rhizosphaerae</name>
    <dbReference type="NCBI Taxonomy" id="2803861"/>
    <lineage>
        <taxon>Bacteria</taxon>
        <taxon>Bacillati</taxon>
        <taxon>Bacillota</taxon>
        <taxon>Clostridia</taxon>
        <taxon>Eubacteriales</taxon>
        <taxon>Clostridiaceae</taxon>
        <taxon>Clostridium</taxon>
    </lineage>
</organism>
<feature type="transmembrane region" description="Helical" evidence="6">
    <location>
        <begin position="344"/>
        <end position="363"/>
    </location>
</feature>
<sequence>MILNATAENVRGVFIPLFKKDFSINDTEIGFMLTVSSVGYIVFTYIGGLLCEKLGQKKVFIAGFISMVIALLGLWMSYSYPIFLISMFILNIGLSLISIAINTIIPVLFLSFQAVLMNLTHFCYGLGSTIIQRTSGILLFKGVSWRVIYLAEAVLFLAVFLFFLPVKLPNVHKTKNADNNVKKSELFKNKLLYFYMFALGFYVFAEMGTGNWFVNFIEKTYSYDKSKSSFYLALFFGIFTFGRLVGGFVAEKFGYIKTVLVSLIIALVLYITGINLGQSGLVIISISGLFFAVTFPTIVVTISKVFKENGAYATGIIVTISSTTNMVLNMVIGFLNDNIGVYKAFYLIPISLAVSILFVFAIYKNVKTIAN</sequence>
<evidence type="ECO:0000313" key="8">
    <source>
        <dbReference type="EMBL" id="MBL4938444.1"/>
    </source>
</evidence>
<feature type="transmembrane region" description="Helical" evidence="6">
    <location>
        <begin position="59"/>
        <end position="76"/>
    </location>
</feature>
<feature type="transmembrane region" description="Helical" evidence="6">
    <location>
        <begin position="229"/>
        <end position="246"/>
    </location>
</feature>
<reference evidence="8 9" key="1">
    <citation type="submission" date="2021-01" db="EMBL/GenBank/DDBJ databases">
        <title>Genome public.</title>
        <authorList>
            <person name="Liu C."/>
            <person name="Sun Q."/>
        </authorList>
    </citation>
    <scope>NUCLEOTIDE SEQUENCE [LARGE SCALE GENOMIC DNA]</scope>
    <source>
        <strain evidence="8 9">YIM B02515</strain>
    </source>
</reference>
<evidence type="ECO:0000256" key="1">
    <source>
        <dbReference type="ARBA" id="ARBA00004651"/>
    </source>
</evidence>
<dbReference type="Pfam" id="PF07690">
    <property type="entry name" value="MFS_1"/>
    <property type="match status" value="1"/>
</dbReference>
<evidence type="ECO:0000256" key="6">
    <source>
        <dbReference type="SAM" id="Phobius"/>
    </source>
</evidence>
<keyword evidence="5 6" id="KW-0472">Membrane</keyword>
<dbReference type="RefSeq" id="WP_202751187.1">
    <property type="nucleotide sequence ID" value="NZ_JAESWC010000019.1"/>
</dbReference>
<comment type="subcellular location">
    <subcellularLocation>
        <location evidence="1">Cell membrane</location>
        <topology evidence="1">Multi-pass membrane protein</topology>
    </subcellularLocation>
</comment>
<dbReference type="PROSITE" id="PS50850">
    <property type="entry name" value="MFS"/>
    <property type="match status" value="1"/>
</dbReference>
<dbReference type="Gene3D" id="1.20.1250.20">
    <property type="entry name" value="MFS general substrate transporter like domains"/>
    <property type="match status" value="2"/>
</dbReference>
<dbReference type="SUPFAM" id="SSF103473">
    <property type="entry name" value="MFS general substrate transporter"/>
    <property type="match status" value="1"/>
</dbReference>